<evidence type="ECO:0000313" key="8">
    <source>
        <dbReference type="EMBL" id="WPB07994.1"/>
    </source>
</evidence>
<dbReference type="PANTHER" id="PTHR42800:SF2">
    <property type="entry name" value="INVERTASE-RELATED"/>
    <property type="match status" value="1"/>
</dbReference>
<dbReference type="PANTHER" id="PTHR42800">
    <property type="entry name" value="EXOINULINASE INUD (AFU_ORTHOLOGUE AFUA_5G00480)"/>
    <property type="match status" value="1"/>
</dbReference>
<dbReference type="Pfam" id="PF00251">
    <property type="entry name" value="Glyco_hydro_32N"/>
    <property type="match status" value="1"/>
</dbReference>
<comment type="similarity">
    <text evidence="1 4">Belongs to the glycosyl hydrolase 32 family.</text>
</comment>
<dbReference type="FunFam" id="2.115.10.20:FF:000002">
    <property type="entry name" value="Invertase 2"/>
    <property type="match status" value="1"/>
</dbReference>
<dbReference type="Gene3D" id="2.115.10.20">
    <property type="entry name" value="Glycosyl hydrolase domain, family 43"/>
    <property type="match status" value="1"/>
</dbReference>
<dbReference type="AlphaFoldDB" id="A0A2G5HDU5"/>
<feature type="domain" description="Glycosyl hydrolase family 32 C-terminal" evidence="6">
    <location>
        <begin position="423"/>
        <end position="557"/>
    </location>
</feature>
<dbReference type="OrthoDB" id="202537at2759"/>
<dbReference type="GO" id="GO:0004575">
    <property type="term" value="F:sucrose alpha-glucosidase activity"/>
    <property type="evidence" value="ECO:0007669"/>
    <property type="project" value="TreeGrafter"/>
</dbReference>
<dbReference type="InterPro" id="IPR018053">
    <property type="entry name" value="Glyco_hydro_32_AS"/>
</dbReference>
<keyword evidence="10" id="KW-1185">Reference proteome</keyword>
<dbReference type="GO" id="GO:0005987">
    <property type="term" value="P:sucrose catabolic process"/>
    <property type="evidence" value="ECO:0007669"/>
    <property type="project" value="TreeGrafter"/>
</dbReference>
<evidence type="ECO:0000313" key="10">
    <source>
        <dbReference type="Proteomes" id="UP001302367"/>
    </source>
</evidence>
<dbReference type="InterPro" id="IPR013189">
    <property type="entry name" value="Glyco_hydro_32_C"/>
</dbReference>
<dbReference type="EMBL" id="CP134192">
    <property type="protein sequence ID" value="WPB07994.1"/>
    <property type="molecule type" value="Genomic_DNA"/>
</dbReference>
<dbReference type="Gene3D" id="2.60.120.560">
    <property type="entry name" value="Exo-inulinase, domain 1"/>
    <property type="match status" value="1"/>
</dbReference>
<reference evidence="7 9" key="1">
    <citation type="submission" date="2015-10" db="EMBL/GenBank/DDBJ databases">
        <title>The cercosporin biosynthetic gene cluster was horizontally transferred to several fungal lineages and shown to be expanded in Cercospora beticola based on microsynteny with recipient genomes.</title>
        <authorList>
            <person name="De Jonge R."/>
            <person name="Ebert M.K."/>
            <person name="Suttle J.C."/>
            <person name="Jurick Ii W.M."/>
            <person name="Secor G.A."/>
            <person name="Thomma B.P."/>
            <person name="Van De Peer Y."/>
            <person name="Bolton M.D."/>
        </authorList>
    </citation>
    <scope>NUCLEOTIDE SEQUENCE [LARGE SCALE GENOMIC DNA]</scope>
    <source>
        <strain evidence="7 9">09-40</strain>
    </source>
</reference>
<evidence type="ECO:0000256" key="4">
    <source>
        <dbReference type="RuleBase" id="RU362110"/>
    </source>
</evidence>
<evidence type="ECO:0000256" key="2">
    <source>
        <dbReference type="ARBA" id="ARBA00022801"/>
    </source>
</evidence>
<evidence type="ECO:0000259" key="6">
    <source>
        <dbReference type="Pfam" id="PF08244"/>
    </source>
</evidence>
<dbReference type="GO" id="GO:0000324">
    <property type="term" value="C:fungal-type vacuole"/>
    <property type="evidence" value="ECO:0007669"/>
    <property type="project" value="TreeGrafter"/>
</dbReference>
<evidence type="ECO:0000259" key="5">
    <source>
        <dbReference type="Pfam" id="PF00251"/>
    </source>
</evidence>
<dbReference type="InterPro" id="IPR001362">
    <property type="entry name" value="Glyco_hydro_32"/>
</dbReference>
<keyword evidence="2 4" id="KW-0378">Hydrolase</keyword>
<feature type="domain" description="Glycosyl hydrolase family 32 N-terminal" evidence="5">
    <location>
        <begin position="74"/>
        <end position="392"/>
    </location>
</feature>
<evidence type="ECO:0000313" key="9">
    <source>
        <dbReference type="Proteomes" id="UP000230605"/>
    </source>
</evidence>
<name>A0A2G5HDU5_CERBT</name>
<dbReference type="InterPro" id="IPR013320">
    <property type="entry name" value="ConA-like_dom_sf"/>
</dbReference>
<evidence type="ECO:0000313" key="7">
    <source>
        <dbReference type="EMBL" id="PIA90675.1"/>
    </source>
</evidence>
<dbReference type="SMART" id="SM00640">
    <property type="entry name" value="Glyco_32"/>
    <property type="match status" value="1"/>
</dbReference>
<evidence type="ECO:0000256" key="1">
    <source>
        <dbReference type="ARBA" id="ARBA00009902"/>
    </source>
</evidence>
<dbReference type="CDD" id="cd18622">
    <property type="entry name" value="GH32_Inu-like"/>
    <property type="match status" value="1"/>
</dbReference>
<proteinExistence type="inferred from homology"/>
<organism evidence="7 9">
    <name type="scientific">Cercospora beticola</name>
    <name type="common">Sugarbeet leaf spot fungus</name>
    <dbReference type="NCBI Taxonomy" id="122368"/>
    <lineage>
        <taxon>Eukaryota</taxon>
        <taxon>Fungi</taxon>
        <taxon>Dikarya</taxon>
        <taxon>Ascomycota</taxon>
        <taxon>Pezizomycotina</taxon>
        <taxon>Dothideomycetes</taxon>
        <taxon>Dothideomycetidae</taxon>
        <taxon>Mycosphaerellales</taxon>
        <taxon>Mycosphaerellaceae</taxon>
        <taxon>Cercospora</taxon>
    </lineage>
</organism>
<dbReference type="Proteomes" id="UP001302367">
    <property type="component" value="Chromosome 9"/>
</dbReference>
<dbReference type="EMBL" id="LKMD01000107">
    <property type="protein sequence ID" value="PIA90675.1"/>
    <property type="molecule type" value="Genomic_DNA"/>
</dbReference>
<accession>A0A2G5HDU5</accession>
<dbReference type="SUPFAM" id="SSF49899">
    <property type="entry name" value="Concanavalin A-like lectins/glucanases"/>
    <property type="match status" value="1"/>
</dbReference>
<dbReference type="Pfam" id="PF08244">
    <property type="entry name" value="Glyco_hydro_32C"/>
    <property type="match status" value="1"/>
</dbReference>
<reference evidence="8 10" key="2">
    <citation type="submission" date="2023-09" db="EMBL/GenBank/DDBJ databases">
        <title>Complete-Gapless Cercospora beticola genome.</title>
        <authorList>
            <person name="Wyatt N.A."/>
            <person name="Spanner R.E."/>
            <person name="Bolton M.D."/>
        </authorList>
    </citation>
    <scope>NUCLEOTIDE SEQUENCE [LARGE SCALE GENOMIC DNA]</scope>
    <source>
        <strain evidence="8">Cb09-40</strain>
    </source>
</reference>
<dbReference type="InterPro" id="IPR013148">
    <property type="entry name" value="Glyco_hydro_32_N"/>
</dbReference>
<dbReference type="Proteomes" id="UP000230605">
    <property type="component" value="Chromosome 9"/>
</dbReference>
<gene>
    <name evidence="7" type="ORF">CB0940_11163</name>
    <name evidence="8" type="ORF">RHO25_012658</name>
</gene>
<protein>
    <submittedName>
        <fullName evidence="7">Extracellular exo-inulinase</fullName>
    </submittedName>
</protein>
<dbReference type="PROSITE" id="PS00609">
    <property type="entry name" value="GLYCOSYL_HYDROL_F32"/>
    <property type="match status" value="1"/>
</dbReference>
<sequence length="593" mass="64652">MSGSYVSTMLFKSIIPAAAVFAREAAAQAAGTSNTATGLPDVFPNATATYFAPGVPTDAPIPGNYTSYLRPRVHFTPPRYFMNDPNGMHRSPDGTWHLYYQYNPITPVAGNQHWGHATSQDLYTWTNQKIPFFPPNDYTYLFSGSAVVDTNNTSGFFPDQDNGVVAIYTAAEYPNGQQGVQYQAIAYSRDGGYSFEAYEGNPVLNLNLTQFRDPHVIWHAPTSRWVMTVAFATEFVIGIYTSPDLKEWEFASNFTSHGYLGVQYECPNLVQVPMRGQDEPVWFLLISINPGGPRGGSVSQYFPGEFNGTHFVPYDGATRLTDFGKDNYAAQFFYGTEAGQAPIALGWASNWQYTSLVPTGLIENGQFRSAMTVPRTFELANISMRGYDLVSAPYNIEAVLDNELAYNSSLGNGSVISYFADKVESGAIYLEANITGLTSTTRRGTANFTISSSVTGEYIRGGIKVAGEPGIWIDRGNLLGFSENPYFSDKFSEEGTFVPDDGSWDLKVVYDNSIIEVFLNGAQAVGTLSVFPSRQLDTVAVFVGGIPANASSSVGIWGLKDTWAPQADGNGTVQGNVTQSSGYVSQRSLFGEQ</sequence>
<dbReference type="InterPro" id="IPR023296">
    <property type="entry name" value="Glyco_hydro_beta-prop_sf"/>
</dbReference>
<keyword evidence="3 4" id="KW-0326">Glycosidase</keyword>
<evidence type="ECO:0000256" key="3">
    <source>
        <dbReference type="ARBA" id="ARBA00023295"/>
    </source>
</evidence>
<dbReference type="SUPFAM" id="SSF75005">
    <property type="entry name" value="Arabinanase/levansucrase/invertase"/>
    <property type="match status" value="1"/>
</dbReference>